<evidence type="ECO:0000313" key="2">
    <source>
        <dbReference type="EMBL" id="TWD16718.1"/>
    </source>
</evidence>
<comment type="caution">
    <text evidence="2">The sequence shown here is derived from an EMBL/GenBank/DDBJ whole genome shotgun (WGS) entry which is preliminary data.</text>
</comment>
<accession>A0A560WGJ5</accession>
<protein>
    <submittedName>
        <fullName evidence="2">Putative flavoprotein involved in K+ transport</fullName>
    </submittedName>
</protein>
<dbReference type="AlphaFoldDB" id="A0A560WGJ5"/>
<evidence type="ECO:0000256" key="1">
    <source>
        <dbReference type="ARBA" id="ARBA00023002"/>
    </source>
</evidence>
<organism evidence="2 3">
    <name type="scientific">Marihabitans asiaticum</name>
    <dbReference type="NCBI Taxonomy" id="415218"/>
    <lineage>
        <taxon>Bacteria</taxon>
        <taxon>Bacillati</taxon>
        <taxon>Actinomycetota</taxon>
        <taxon>Actinomycetes</taxon>
        <taxon>Micrococcales</taxon>
        <taxon>Intrasporangiaceae</taxon>
        <taxon>Marihabitans</taxon>
    </lineage>
</organism>
<keyword evidence="3" id="KW-1185">Reference proteome</keyword>
<gene>
    <name evidence="2" type="ORF">FB557_0253</name>
</gene>
<dbReference type="EMBL" id="VIUW01000001">
    <property type="protein sequence ID" value="TWD16718.1"/>
    <property type="molecule type" value="Genomic_DNA"/>
</dbReference>
<keyword evidence="1" id="KW-0560">Oxidoreductase</keyword>
<dbReference type="SUPFAM" id="SSF51905">
    <property type="entry name" value="FAD/NAD(P)-binding domain"/>
    <property type="match status" value="2"/>
</dbReference>
<dbReference type="Gene3D" id="3.50.50.60">
    <property type="entry name" value="FAD/NAD(P)-binding domain"/>
    <property type="match status" value="2"/>
</dbReference>
<evidence type="ECO:0000313" key="3">
    <source>
        <dbReference type="Proteomes" id="UP000315628"/>
    </source>
</evidence>
<proteinExistence type="predicted"/>
<dbReference type="GO" id="GO:0050660">
    <property type="term" value="F:flavin adenine dinucleotide binding"/>
    <property type="evidence" value="ECO:0007669"/>
    <property type="project" value="TreeGrafter"/>
</dbReference>
<dbReference type="InterPro" id="IPR032710">
    <property type="entry name" value="NTF2-like_dom_sf"/>
</dbReference>
<dbReference type="PANTHER" id="PTHR43539:SF68">
    <property type="entry name" value="FLAVIN-BINDING MONOOXYGENASE-LIKE PROTEIN (AFU_ORTHOLOGUE AFUA_4G09220)"/>
    <property type="match status" value="1"/>
</dbReference>
<dbReference type="InterPro" id="IPR036188">
    <property type="entry name" value="FAD/NAD-bd_sf"/>
</dbReference>
<name>A0A560WGJ5_9MICO</name>
<dbReference type="RefSeq" id="WP_144854909.1">
    <property type="nucleotide sequence ID" value="NZ_BAAAYT010000004.1"/>
</dbReference>
<dbReference type="PRINTS" id="PR00368">
    <property type="entry name" value="FADPNR"/>
</dbReference>
<dbReference type="Proteomes" id="UP000315628">
    <property type="component" value="Unassembled WGS sequence"/>
</dbReference>
<dbReference type="SUPFAM" id="SSF54427">
    <property type="entry name" value="NTF2-like"/>
    <property type="match status" value="1"/>
</dbReference>
<dbReference type="PANTHER" id="PTHR43539">
    <property type="entry name" value="FLAVIN-BINDING MONOOXYGENASE-LIKE PROTEIN (AFU_ORTHOLOGUE AFUA_4G09220)"/>
    <property type="match status" value="1"/>
</dbReference>
<dbReference type="PRINTS" id="PR00411">
    <property type="entry name" value="PNDRDTASEI"/>
</dbReference>
<dbReference type="OrthoDB" id="9808049at2"/>
<dbReference type="Pfam" id="PF13738">
    <property type="entry name" value="Pyr_redox_3"/>
    <property type="match status" value="1"/>
</dbReference>
<dbReference type="InterPro" id="IPR050982">
    <property type="entry name" value="Auxin_biosynth/cation_transpt"/>
</dbReference>
<reference evidence="2 3" key="1">
    <citation type="submission" date="2019-06" db="EMBL/GenBank/DDBJ databases">
        <title>Sequencing the genomes of 1000 actinobacteria strains.</title>
        <authorList>
            <person name="Klenk H.-P."/>
        </authorList>
    </citation>
    <scope>NUCLEOTIDE SEQUENCE [LARGE SCALE GENOMIC DNA]</scope>
    <source>
        <strain evidence="2 3">DSM 18935</strain>
    </source>
</reference>
<sequence length="594" mass="65133">MPNGTVAEEVAARWLESFAEALGGADPDALRRLFLEDAEWRDIVALTWDFTTLRGAGEIAQSLVALAPQARLSDLRLASGRTPPAEVGRAGETVTEAIWEFTTAVGRGAGVIRLLAQPDGSYRARLVSSTLQELTGHEERRGAQRPQGTAYSRTFGGQNWLDQRLEEQKYNDRQPEVVVVGGGQAGLAAAARLRVLGVDALIVEKLPRIGDVWRQRYHSLTLHNEVWVASFPYLEFPDTWPTFLPKDKLAGWMEYYAEAMELNVWTNTAVTGGYRDDDAWHLTVSRDGEDVVLQPKHVVFATGSVSGRPYMPEMPGLDEFRGEVLHSSRYTSGSRYENCRALVLGTGTSGHDVAQDLHALGADVTIVQRSSTTVVSLQPSGVLVYGLYSQGLPIEDVDLISSSNTMDTLVRANKIMAQQMVEYDAELLDRLAAVGFRTDIGEDGTGFHLKYNRRGGGYYINVGASDLIADGQIGLLQHDQISRFTKDGVQLVDGSYRPLDVVVFATGYRNQQEDIRDLFGDDVADRLGPIWGIGEDGEMNNMWRPTAQPGLWFNSGSLAASRINSKFLALQIKADLEGINPRTATEQAALVGEG</sequence>
<dbReference type="GO" id="GO:0004497">
    <property type="term" value="F:monooxygenase activity"/>
    <property type="evidence" value="ECO:0007669"/>
    <property type="project" value="TreeGrafter"/>
</dbReference>